<sequence>MGNHDLVVIRSADGRIVADVDPAHGGRVAQLTVDGCPLLIDSSHPDAHEPLGWGCYPMVPYCGRVRDASFSFDGRVHRLPASAEPHAIHGTTFDREWRTIESDTTSVEMRTDLGRHWPFRGRSTHRVSVEHGALVMALTVEADETMPAMVGWHPWFRKPERSPIGLVSMLRRDDVGIATTEVVDRPSGPVDDCFVGRFGGRSNDTDEFLTMRFETVSLLLASDCSHWVLYDEPTHATCVEPQSGPPNQIADDPVILGAGESLSRWFRIGVLPS</sequence>
<organism evidence="1">
    <name type="scientific">freshwater metagenome</name>
    <dbReference type="NCBI Taxonomy" id="449393"/>
    <lineage>
        <taxon>unclassified sequences</taxon>
        <taxon>metagenomes</taxon>
        <taxon>ecological metagenomes</taxon>
    </lineage>
</organism>
<dbReference type="SUPFAM" id="SSF74650">
    <property type="entry name" value="Galactose mutarotase-like"/>
    <property type="match status" value="1"/>
</dbReference>
<evidence type="ECO:0000313" key="1">
    <source>
        <dbReference type="EMBL" id="CAB4568297.1"/>
    </source>
</evidence>
<protein>
    <submittedName>
        <fullName evidence="1">Unannotated protein</fullName>
    </submittedName>
</protein>
<name>A0A6J6DW94_9ZZZZ</name>
<dbReference type="GO" id="GO:0016853">
    <property type="term" value="F:isomerase activity"/>
    <property type="evidence" value="ECO:0007669"/>
    <property type="project" value="InterPro"/>
</dbReference>
<dbReference type="EMBL" id="CAEZTS010000010">
    <property type="protein sequence ID" value="CAB4568297.1"/>
    <property type="molecule type" value="Genomic_DNA"/>
</dbReference>
<proteinExistence type="predicted"/>
<dbReference type="Pfam" id="PF01263">
    <property type="entry name" value="Aldose_epim"/>
    <property type="match status" value="1"/>
</dbReference>
<dbReference type="AlphaFoldDB" id="A0A6J6DW94"/>
<gene>
    <name evidence="1" type="ORF">UFOPK1722_00214</name>
</gene>
<dbReference type="InterPro" id="IPR014718">
    <property type="entry name" value="GH-type_carb-bd"/>
</dbReference>
<dbReference type="GO" id="GO:0030246">
    <property type="term" value="F:carbohydrate binding"/>
    <property type="evidence" value="ECO:0007669"/>
    <property type="project" value="InterPro"/>
</dbReference>
<dbReference type="InterPro" id="IPR008183">
    <property type="entry name" value="Aldose_1/G6P_1-epimerase"/>
</dbReference>
<reference evidence="1" key="1">
    <citation type="submission" date="2020-05" db="EMBL/GenBank/DDBJ databases">
        <authorList>
            <person name="Chiriac C."/>
            <person name="Salcher M."/>
            <person name="Ghai R."/>
            <person name="Kavagutti S V."/>
        </authorList>
    </citation>
    <scope>NUCLEOTIDE SEQUENCE</scope>
</reference>
<dbReference type="GO" id="GO:0005975">
    <property type="term" value="P:carbohydrate metabolic process"/>
    <property type="evidence" value="ECO:0007669"/>
    <property type="project" value="InterPro"/>
</dbReference>
<accession>A0A6J6DW94</accession>
<dbReference type="InterPro" id="IPR011013">
    <property type="entry name" value="Gal_mutarotase_sf_dom"/>
</dbReference>
<dbReference type="Gene3D" id="2.70.98.10">
    <property type="match status" value="1"/>
</dbReference>